<dbReference type="Proteomes" id="UP000254649">
    <property type="component" value="Unassembled WGS sequence"/>
</dbReference>
<keyword evidence="4" id="KW-0812">Transmembrane</keyword>
<dbReference type="PROSITE" id="PS00531">
    <property type="entry name" value="RNASE_T2_2"/>
    <property type="match status" value="1"/>
</dbReference>
<dbReference type="AlphaFoldDB" id="A0A380TNG6"/>
<evidence type="ECO:0000256" key="3">
    <source>
        <dbReference type="SAM" id="MobiDB-lite"/>
    </source>
</evidence>
<comment type="similarity">
    <text evidence="1 2">Belongs to the RNase T2 family.</text>
</comment>
<protein>
    <submittedName>
        <fullName evidence="5">Ribonuclease T2</fullName>
    </submittedName>
</protein>
<dbReference type="Pfam" id="PF00445">
    <property type="entry name" value="Ribonuclease_T2"/>
    <property type="match status" value="1"/>
</dbReference>
<evidence type="ECO:0000256" key="1">
    <source>
        <dbReference type="ARBA" id="ARBA00007469"/>
    </source>
</evidence>
<organism evidence="5 6">
    <name type="scientific">[Actinobacillus] rossii</name>
    <dbReference type="NCBI Taxonomy" id="123820"/>
    <lineage>
        <taxon>Bacteria</taxon>
        <taxon>Pseudomonadati</taxon>
        <taxon>Pseudomonadota</taxon>
        <taxon>Gammaproteobacteria</taxon>
        <taxon>Pasteurellales</taxon>
        <taxon>Pasteurellaceae</taxon>
    </lineage>
</organism>
<dbReference type="InterPro" id="IPR036430">
    <property type="entry name" value="RNase_T2-like_sf"/>
</dbReference>
<reference evidence="5 6" key="1">
    <citation type="submission" date="2018-06" db="EMBL/GenBank/DDBJ databases">
        <authorList>
            <consortium name="Pathogen Informatics"/>
            <person name="Doyle S."/>
        </authorList>
    </citation>
    <scope>NUCLEOTIDE SEQUENCE [LARGE SCALE GENOMIC DNA]</scope>
    <source>
        <strain evidence="5 6">NCTC10801</strain>
    </source>
</reference>
<dbReference type="GO" id="GO:0033897">
    <property type="term" value="F:ribonuclease T2 activity"/>
    <property type="evidence" value="ECO:0007669"/>
    <property type="project" value="InterPro"/>
</dbReference>
<feature type="transmembrane region" description="Helical" evidence="4">
    <location>
        <begin position="6"/>
        <end position="23"/>
    </location>
</feature>
<dbReference type="Gene3D" id="3.90.730.10">
    <property type="entry name" value="Ribonuclease T2-like"/>
    <property type="match status" value="1"/>
</dbReference>
<keyword evidence="4" id="KW-1133">Transmembrane helix</keyword>
<dbReference type="InterPro" id="IPR001568">
    <property type="entry name" value="RNase_T2-like"/>
</dbReference>
<evidence type="ECO:0000313" key="6">
    <source>
        <dbReference type="Proteomes" id="UP000254649"/>
    </source>
</evidence>
<evidence type="ECO:0000256" key="4">
    <source>
        <dbReference type="SAM" id="Phobius"/>
    </source>
</evidence>
<gene>
    <name evidence="5" type="ORF">NCTC10801_00130</name>
</gene>
<dbReference type="GO" id="GO:0003723">
    <property type="term" value="F:RNA binding"/>
    <property type="evidence" value="ECO:0007669"/>
    <property type="project" value="InterPro"/>
</dbReference>
<accession>A0A380TNG6</accession>
<dbReference type="PANTHER" id="PTHR11240:SF22">
    <property type="entry name" value="RIBONUCLEASE T2"/>
    <property type="match status" value="1"/>
</dbReference>
<sequence>MNQKYLKWIRIGAVLLLAAYFYISQYLGKQENKSEQIAQKQEQTRNSKPVESAVKKSQVSQNYDTIMRDDAIGQNKNASVDYYMLALSWSPTFCESQEKKYGDNLPASAEMQCGMQRQYGWVIHGLWPQSVNARGAAGHPRFCQGDLPQLDYSVIEKYLAESPSPNLLQGEWEKHGACAFNSADAYFQKQQELYRTLRLPTEELNRKELFRWMKKNNPHLNNAYMGASRSELFICYDLNWNVMDCPSR</sequence>
<dbReference type="InterPro" id="IPR018188">
    <property type="entry name" value="RNase_T2_His_AS_1"/>
</dbReference>
<feature type="region of interest" description="Disordered" evidence="3">
    <location>
        <begin position="37"/>
        <end position="57"/>
    </location>
</feature>
<dbReference type="GO" id="GO:0006401">
    <property type="term" value="P:RNA catabolic process"/>
    <property type="evidence" value="ECO:0007669"/>
    <property type="project" value="UniProtKB-ARBA"/>
</dbReference>
<dbReference type="PROSITE" id="PS00530">
    <property type="entry name" value="RNASE_T2_1"/>
    <property type="match status" value="1"/>
</dbReference>
<keyword evidence="6" id="KW-1185">Reference proteome</keyword>
<evidence type="ECO:0000313" key="5">
    <source>
        <dbReference type="EMBL" id="SUT87316.1"/>
    </source>
</evidence>
<evidence type="ECO:0000256" key="2">
    <source>
        <dbReference type="RuleBase" id="RU004328"/>
    </source>
</evidence>
<dbReference type="SUPFAM" id="SSF55895">
    <property type="entry name" value="Ribonuclease Rh-like"/>
    <property type="match status" value="1"/>
</dbReference>
<dbReference type="OrthoDB" id="4720638at2"/>
<dbReference type="EMBL" id="UFRQ01000003">
    <property type="protein sequence ID" value="SUT87316.1"/>
    <property type="molecule type" value="Genomic_DNA"/>
</dbReference>
<keyword evidence="4" id="KW-0472">Membrane</keyword>
<dbReference type="InterPro" id="IPR033130">
    <property type="entry name" value="RNase_T2_His_AS_2"/>
</dbReference>
<proteinExistence type="inferred from homology"/>
<dbReference type="PANTHER" id="PTHR11240">
    <property type="entry name" value="RIBONUCLEASE T2"/>
    <property type="match status" value="1"/>
</dbReference>
<name>A0A380TNG6_9PAST</name>